<feature type="transmembrane region" description="Helical" evidence="1">
    <location>
        <begin position="20"/>
        <end position="38"/>
    </location>
</feature>
<evidence type="ECO:0000313" key="2">
    <source>
        <dbReference type="EMBL" id="OQR91611.1"/>
    </source>
</evidence>
<accession>A0A1V9Z0Y0</accession>
<comment type="caution">
    <text evidence="2">The sequence shown here is derived from an EMBL/GenBank/DDBJ whole genome shotgun (WGS) entry which is preliminary data.</text>
</comment>
<dbReference type="EMBL" id="JNBR01000514">
    <property type="protein sequence ID" value="OQR91611.1"/>
    <property type="molecule type" value="Genomic_DNA"/>
</dbReference>
<organism evidence="2 3">
    <name type="scientific">Achlya hypogyna</name>
    <name type="common">Oomycete</name>
    <name type="synonym">Protoachlya hypogyna</name>
    <dbReference type="NCBI Taxonomy" id="1202772"/>
    <lineage>
        <taxon>Eukaryota</taxon>
        <taxon>Sar</taxon>
        <taxon>Stramenopiles</taxon>
        <taxon>Oomycota</taxon>
        <taxon>Saprolegniomycetes</taxon>
        <taxon>Saprolegniales</taxon>
        <taxon>Achlyaceae</taxon>
        <taxon>Achlya</taxon>
    </lineage>
</organism>
<keyword evidence="1" id="KW-0812">Transmembrane</keyword>
<protein>
    <submittedName>
        <fullName evidence="2">Uncharacterized protein</fullName>
    </submittedName>
</protein>
<dbReference type="OrthoDB" id="10043543at2759"/>
<sequence length="235" mass="26885">MKSPTQAAVAPSHMDRTWHIIGIVVINIALPIALYNYMSKHTTEILAVTISGIPPMCKTLYEIVAHDRKDLISFMQIFSMIFSVLLLAVTTNPRVIMAKDSCTTIFFGIMYFVSLTWEEDLFFRFRRQITDKTKEQMDVKWANPKVREISHFLCKVMGTFMITDSCARIVMIYALSVQTVVIISPFIGITCMLTMGYWTYQYLAKHEPDDDFDNEKMALVKVTPENYSTQVASAC</sequence>
<evidence type="ECO:0000313" key="3">
    <source>
        <dbReference type="Proteomes" id="UP000243579"/>
    </source>
</evidence>
<dbReference type="Proteomes" id="UP000243579">
    <property type="component" value="Unassembled WGS sequence"/>
</dbReference>
<dbReference type="AlphaFoldDB" id="A0A1V9Z0Y0"/>
<feature type="transmembrane region" description="Helical" evidence="1">
    <location>
        <begin position="96"/>
        <end position="117"/>
    </location>
</feature>
<name>A0A1V9Z0Y0_ACHHY</name>
<gene>
    <name evidence="2" type="ORF">ACHHYP_04530</name>
</gene>
<keyword evidence="1" id="KW-1133">Transmembrane helix</keyword>
<evidence type="ECO:0000256" key="1">
    <source>
        <dbReference type="SAM" id="Phobius"/>
    </source>
</evidence>
<dbReference type="NCBIfam" id="NF041646">
    <property type="entry name" value="VC0807_fam"/>
    <property type="match status" value="1"/>
</dbReference>
<feature type="transmembrane region" description="Helical" evidence="1">
    <location>
        <begin position="71"/>
        <end position="90"/>
    </location>
</feature>
<keyword evidence="1" id="KW-0472">Membrane</keyword>
<reference evidence="2 3" key="1">
    <citation type="journal article" date="2014" name="Genome Biol. Evol.">
        <title>The secreted proteins of Achlya hypogyna and Thraustotheca clavata identify the ancestral oomycete secretome and reveal gene acquisitions by horizontal gene transfer.</title>
        <authorList>
            <person name="Misner I."/>
            <person name="Blouin N."/>
            <person name="Leonard G."/>
            <person name="Richards T.A."/>
            <person name="Lane C.E."/>
        </authorList>
    </citation>
    <scope>NUCLEOTIDE SEQUENCE [LARGE SCALE GENOMIC DNA]</scope>
    <source>
        <strain evidence="2 3">ATCC 48635</strain>
    </source>
</reference>
<feature type="transmembrane region" description="Helical" evidence="1">
    <location>
        <begin position="170"/>
        <end position="198"/>
    </location>
</feature>
<proteinExistence type="predicted"/>
<keyword evidence="3" id="KW-1185">Reference proteome</keyword>